<reference evidence="1 2" key="1">
    <citation type="journal article" date="2015" name="Nature">
        <title>rRNA introns, odd ribosomes, and small enigmatic genomes across a large radiation of phyla.</title>
        <authorList>
            <person name="Brown C.T."/>
            <person name="Hug L.A."/>
            <person name="Thomas B.C."/>
            <person name="Sharon I."/>
            <person name="Castelle C.J."/>
            <person name="Singh A."/>
            <person name="Wilkins M.J."/>
            <person name="Williams K.H."/>
            <person name="Banfield J.F."/>
        </authorList>
    </citation>
    <scope>NUCLEOTIDE SEQUENCE [LARGE SCALE GENOMIC DNA]</scope>
</reference>
<name>A0A0G0YAQ4_9BACT</name>
<protein>
    <submittedName>
        <fullName evidence="1">Uncharacterized protein</fullName>
    </submittedName>
</protein>
<accession>A0A0G0YAQ4</accession>
<evidence type="ECO:0000313" key="1">
    <source>
        <dbReference type="EMBL" id="KKR97382.1"/>
    </source>
</evidence>
<dbReference type="AlphaFoldDB" id="A0A0G0YAQ4"/>
<organism evidence="1 2">
    <name type="scientific">Candidatus Uhrbacteria bacterium GW2011_GWF2_41_16</name>
    <dbReference type="NCBI Taxonomy" id="1618997"/>
    <lineage>
        <taxon>Bacteria</taxon>
        <taxon>Candidatus Uhriibacteriota</taxon>
    </lineage>
</organism>
<comment type="caution">
    <text evidence="1">The sequence shown here is derived from an EMBL/GenBank/DDBJ whole genome shotgun (WGS) entry which is preliminary data.</text>
</comment>
<proteinExistence type="predicted"/>
<gene>
    <name evidence="1" type="ORF">UU48_C0017G0018</name>
</gene>
<sequence length="77" mass="8900">MPNIATETRVLFPTEKGGERIDYEGVGIISWELKSVVFHTTIGGATERKRRPEKLGDEEFEVEETRGVFIIWKYSRL</sequence>
<dbReference type="EMBL" id="LCAU01000017">
    <property type="protein sequence ID" value="KKR97382.1"/>
    <property type="molecule type" value="Genomic_DNA"/>
</dbReference>
<evidence type="ECO:0000313" key="2">
    <source>
        <dbReference type="Proteomes" id="UP000034746"/>
    </source>
</evidence>
<dbReference type="Proteomes" id="UP000034746">
    <property type="component" value="Unassembled WGS sequence"/>
</dbReference>